<evidence type="ECO:0000313" key="2">
    <source>
        <dbReference type="Proteomes" id="UP001056120"/>
    </source>
</evidence>
<dbReference type="EMBL" id="CM042018">
    <property type="protein sequence ID" value="KAI3827186.1"/>
    <property type="molecule type" value="Genomic_DNA"/>
</dbReference>
<reference evidence="2" key="1">
    <citation type="journal article" date="2022" name="Mol. Ecol. Resour.">
        <title>The genomes of chicory, endive, great burdock and yacon provide insights into Asteraceae palaeo-polyploidization history and plant inulin production.</title>
        <authorList>
            <person name="Fan W."/>
            <person name="Wang S."/>
            <person name="Wang H."/>
            <person name="Wang A."/>
            <person name="Jiang F."/>
            <person name="Liu H."/>
            <person name="Zhao H."/>
            <person name="Xu D."/>
            <person name="Zhang Y."/>
        </authorList>
    </citation>
    <scope>NUCLEOTIDE SEQUENCE [LARGE SCALE GENOMIC DNA]</scope>
    <source>
        <strain evidence="2">cv. Yunnan</strain>
    </source>
</reference>
<name>A0ACB9K4P0_9ASTR</name>
<evidence type="ECO:0000313" key="1">
    <source>
        <dbReference type="EMBL" id="KAI3827186.1"/>
    </source>
</evidence>
<accession>A0ACB9K4P0</accession>
<sequence>MKHHRAPALRSLVNKAPAVHPPRSFSLLDLFGFSPSPIDLDLHPPKSILILIFPTQITDVGLHIRDGDGELGFHHRCRREREQRGDFGVF</sequence>
<organism evidence="1 2">
    <name type="scientific">Smallanthus sonchifolius</name>
    <dbReference type="NCBI Taxonomy" id="185202"/>
    <lineage>
        <taxon>Eukaryota</taxon>
        <taxon>Viridiplantae</taxon>
        <taxon>Streptophyta</taxon>
        <taxon>Embryophyta</taxon>
        <taxon>Tracheophyta</taxon>
        <taxon>Spermatophyta</taxon>
        <taxon>Magnoliopsida</taxon>
        <taxon>eudicotyledons</taxon>
        <taxon>Gunneridae</taxon>
        <taxon>Pentapetalae</taxon>
        <taxon>asterids</taxon>
        <taxon>campanulids</taxon>
        <taxon>Asterales</taxon>
        <taxon>Asteraceae</taxon>
        <taxon>Asteroideae</taxon>
        <taxon>Heliantheae alliance</taxon>
        <taxon>Millerieae</taxon>
        <taxon>Smallanthus</taxon>
    </lineage>
</organism>
<comment type="caution">
    <text evidence="1">The sequence shown here is derived from an EMBL/GenBank/DDBJ whole genome shotgun (WGS) entry which is preliminary data.</text>
</comment>
<protein>
    <submittedName>
        <fullName evidence="1">Uncharacterized protein</fullName>
    </submittedName>
</protein>
<reference evidence="1 2" key="2">
    <citation type="journal article" date="2022" name="Mol. Ecol. Resour.">
        <title>The genomes of chicory, endive, great burdock and yacon provide insights into Asteraceae paleo-polyploidization history and plant inulin production.</title>
        <authorList>
            <person name="Fan W."/>
            <person name="Wang S."/>
            <person name="Wang H."/>
            <person name="Wang A."/>
            <person name="Jiang F."/>
            <person name="Liu H."/>
            <person name="Zhao H."/>
            <person name="Xu D."/>
            <person name="Zhang Y."/>
        </authorList>
    </citation>
    <scope>NUCLEOTIDE SEQUENCE [LARGE SCALE GENOMIC DNA]</scope>
    <source>
        <strain evidence="2">cv. Yunnan</strain>
        <tissue evidence="1">Leaves</tissue>
    </source>
</reference>
<keyword evidence="2" id="KW-1185">Reference proteome</keyword>
<dbReference type="Proteomes" id="UP001056120">
    <property type="component" value="Linkage Group LG01"/>
</dbReference>
<proteinExistence type="predicted"/>
<gene>
    <name evidence="1" type="ORF">L1987_01257</name>
</gene>